<dbReference type="SUPFAM" id="SSF58100">
    <property type="entry name" value="Bacterial hemolysins"/>
    <property type="match status" value="1"/>
</dbReference>
<evidence type="ECO:0000313" key="2">
    <source>
        <dbReference type="Proteomes" id="UP001222325"/>
    </source>
</evidence>
<protein>
    <submittedName>
        <fullName evidence="1">Uncharacterized protein</fullName>
    </submittedName>
</protein>
<reference evidence="1" key="1">
    <citation type="submission" date="2023-03" db="EMBL/GenBank/DDBJ databases">
        <title>Massive genome expansion in bonnet fungi (Mycena s.s.) driven by repeated elements and novel gene families across ecological guilds.</title>
        <authorList>
            <consortium name="Lawrence Berkeley National Laboratory"/>
            <person name="Harder C.B."/>
            <person name="Miyauchi S."/>
            <person name="Viragh M."/>
            <person name="Kuo A."/>
            <person name="Thoen E."/>
            <person name="Andreopoulos B."/>
            <person name="Lu D."/>
            <person name="Skrede I."/>
            <person name="Drula E."/>
            <person name="Henrissat B."/>
            <person name="Morin E."/>
            <person name="Kohler A."/>
            <person name="Barry K."/>
            <person name="LaButti K."/>
            <person name="Morin E."/>
            <person name="Salamov A."/>
            <person name="Lipzen A."/>
            <person name="Mereny Z."/>
            <person name="Hegedus B."/>
            <person name="Baldrian P."/>
            <person name="Stursova M."/>
            <person name="Weitz H."/>
            <person name="Taylor A."/>
            <person name="Grigoriev I.V."/>
            <person name="Nagy L.G."/>
            <person name="Martin F."/>
            <person name="Kauserud H."/>
        </authorList>
    </citation>
    <scope>NUCLEOTIDE SEQUENCE</scope>
    <source>
        <strain evidence="1">CBHHK173m</strain>
    </source>
</reference>
<dbReference type="CDD" id="cd22656">
    <property type="entry name" value="ClyA_Cry6Aa-like"/>
    <property type="match status" value="1"/>
</dbReference>
<dbReference type="Proteomes" id="UP001222325">
    <property type="component" value="Unassembled WGS sequence"/>
</dbReference>
<dbReference type="Gene3D" id="1.20.1170.10">
    <property type="match status" value="1"/>
</dbReference>
<keyword evidence="2" id="KW-1185">Reference proteome</keyword>
<gene>
    <name evidence="1" type="ORF">B0H15DRAFT_579991</name>
</gene>
<accession>A0AAD6UCH5</accession>
<dbReference type="EMBL" id="JARJCN010000008">
    <property type="protein sequence ID" value="KAJ7098503.1"/>
    <property type="molecule type" value="Genomic_DNA"/>
</dbReference>
<proteinExistence type="predicted"/>
<comment type="caution">
    <text evidence="1">The sequence shown here is derived from an EMBL/GenBank/DDBJ whole genome shotgun (WGS) entry which is preliminary data.</text>
</comment>
<organism evidence="1 2">
    <name type="scientific">Mycena belliarum</name>
    <dbReference type="NCBI Taxonomy" id="1033014"/>
    <lineage>
        <taxon>Eukaryota</taxon>
        <taxon>Fungi</taxon>
        <taxon>Dikarya</taxon>
        <taxon>Basidiomycota</taxon>
        <taxon>Agaricomycotina</taxon>
        <taxon>Agaricomycetes</taxon>
        <taxon>Agaricomycetidae</taxon>
        <taxon>Agaricales</taxon>
        <taxon>Marasmiineae</taxon>
        <taxon>Mycenaceae</taxon>
        <taxon>Mycena</taxon>
    </lineage>
</organism>
<sequence>MASIPTTVPNIGPQTLVVNGVYIFNNFTDLVVYIRIGTKLQIAPGESLESELAQSAPHPLRGIYGDIKTHCTAFRDGPLQQMGVINSNISAYAAKVGSSGAGSYAEMFANIQLLADEKDKDPTSALAQSLQATVTKCIDDLIQSVLPIKSSTDSIISSLTSFETQCATDAMALQRYYDVNNPVATHPGETWDEYLADVALNGELQIQANTPWLQGKIPIVIHGTQLLKGAVDALSNELSEFQTYVDNDVRTVHGIFTTAVQNNLSDQWSEIATLATAFSKSISA</sequence>
<name>A0AAD6UCH5_9AGAR</name>
<dbReference type="AlphaFoldDB" id="A0AAD6UCH5"/>
<evidence type="ECO:0000313" key="1">
    <source>
        <dbReference type="EMBL" id="KAJ7098503.1"/>
    </source>
</evidence>